<dbReference type="InterPro" id="IPR050832">
    <property type="entry name" value="Bact_Acetyltransf"/>
</dbReference>
<dbReference type="InterPro" id="IPR016181">
    <property type="entry name" value="Acyl_CoA_acyltransferase"/>
</dbReference>
<dbReference type="PROSITE" id="PS51186">
    <property type="entry name" value="GNAT"/>
    <property type="match status" value="1"/>
</dbReference>
<keyword evidence="2" id="KW-0012">Acyltransferase</keyword>
<dbReference type="Gene3D" id="3.40.630.30">
    <property type="match status" value="1"/>
</dbReference>
<dbReference type="Proteomes" id="UP000284057">
    <property type="component" value="Unassembled WGS sequence"/>
</dbReference>
<dbReference type="Pfam" id="PF12802">
    <property type="entry name" value="MarR_2"/>
    <property type="match status" value="1"/>
</dbReference>
<accession>A0A418KXJ9</accession>
<dbReference type="PANTHER" id="PTHR43877">
    <property type="entry name" value="AMINOALKYLPHOSPHONATE N-ACETYLTRANSFERASE-RELATED-RELATED"/>
    <property type="match status" value="1"/>
</dbReference>
<comment type="caution">
    <text evidence="5">The sequence shown here is derived from an EMBL/GenBank/DDBJ whole genome shotgun (WGS) entry which is preliminary data.</text>
</comment>
<sequence>MDETMIAQVRRFNRVVTQQVGALNDRFLARDRPLGESRLLWEIGDGRDVRSLRTALDLDSGYVSRLLRSLEAAGLVTTQPSPADRRVRLARLTEAGWAERRLLDERSDALAAELLATLPGRQRERLVAAMAEVERLLTAASVRFAVTDPDDPVARHCLRAYAAELDVRFDGGFSLDHGIRADAADVRPPNGLLLVAMLHGAPVGCGVLLFRDAEPAHLKRMWVYESARGLGLGRRLLAELERLAAEHGAPAVRLETNSALTEAIALYRSAGYTEVPPFNAEPYAHHWFQKPLPPPG</sequence>
<dbReference type="InterPro" id="IPR036390">
    <property type="entry name" value="WH_DNA-bd_sf"/>
</dbReference>
<dbReference type="Gene3D" id="1.10.10.10">
    <property type="entry name" value="Winged helix-like DNA-binding domain superfamily/Winged helix DNA-binding domain"/>
    <property type="match status" value="1"/>
</dbReference>
<dbReference type="PANTHER" id="PTHR43877:SF2">
    <property type="entry name" value="AMINOALKYLPHOSPHONATE N-ACETYLTRANSFERASE-RELATED"/>
    <property type="match status" value="1"/>
</dbReference>
<feature type="domain" description="N-acetyltransferase" evidence="4">
    <location>
        <begin position="142"/>
        <end position="293"/>
    </location>
</feature>
<proteinExistence type="predicted"/>
<feature type="domain" description="HTH marR-type" evidence="3">
    <location>
        <begin position="1"/>
        <end position="135"/>
    </location>
</feature>
<dbReference type="GO" id="GO:0016747">
    <property type="term" value="F:acyltransferase activity, transferring groups other than amino-acyl groups"/>
    <property type="evidence" value="ECO:0007669"/>
    <property type="project" value="InterPro"/>
</dbReference>
<reference evidence="5 6" key="1">
    <citation type="submission" date="2018-09" db="EMBL/GenBank/DDBJ databases">
        <title>Isolation, diversity and antifungal activity of actinobacteria from wheat.</title>
        <authorList>
            <person name="Han C."/>
        </authorList>
    </citation>
    <scope>NUCLEOTIDE SEQUENCE [LARGE SCALE GENOMIC DNA]</scope>
    <source>
        <strain evidence="5 6">NEAU-YY265</strain>
    </source>
</reference>
<evidence type="ECO:0000313" key="5">
    <source>
        <dbReference type="EMBL" id="RIQ35918.1"/>
    </source>
</evidence>
<protein>
    <submittedName>
        <fullName evidence="5">MarR family transcriptional regulator</fullName>
    </submittedName>
</protein>
<dbReference type="SUPFAM" id="SSF46785">
    <property type="entry name" value="Winged helix' DNA-binding domain"/>
    <property type="match status" value="1"/>
</dbReference>
<dbReference type="OrthoDB" id="70840at2"/>
<gene>
    <name evidence="5" type="ORF">DY240_02090</name>
</gene>
<dbReference type="GO" id="GO:0003700">
    <property type="term" value="F:DNA-binding transcription factor activity"/>
    <property type="evidence" value="ECO:0007669"/>
    <property type="project" value="InterPro"/>
</dbReference>
<dbReference type="InterPro" id="IPR036388">
    <property type="entry name" value="WH-like_DNA-bd_sf"/>
</dbReference>
<keyword evidence="6" id="KW-1185">Reference proteome</keyword>
<dbReference type="Pfam" id="PF00583">
    <property type="entry name" value="Acetyltransf_1"/>
    <property type="match status" value="1"/>
</dbReference>
<dbReference type="AlphaFoldDB" id="A0A418KXJ9"/>
<dbReference type="InterPro" id="IPR000835">
    <property type="entry name" value="HTH_MarR-typ"/>
</dbReference>
<dbReference type="EMBL" id="QUAL01000018">
    <property type="protein sequence ID" value="RIQ35918.1"/>
    <property type="molecule type" value="Genomic_DNA"/>
</dbReference>
<dbReference type="PROSITE" id="PS50995">
    <property type="entry name" value="HTH_MARR_2"/>
    <property type="match status" value="1"/>
</dbReference>
<dbReference type="SUPFAM" id="SSF55729">
    <property type="entry name" value="Acyl-CoA N-acyltransferases (Nat)"/>
    <property type="match status" value="1"/>
</dbReference>
<evidence type="ECO:0000259" key="3">
    <source>
        <dbReference type="PROSITE" id="PS50995"/>
    </source>
</evidence>
<name>A0A418KXJ9_9ACTN</name>
<evidence type="ECO:0000259" key="4">
    <source>
        <dbReference type="PROSITE" id="PS51186"/>
    </source>
</evidence>
<organism evidence="5 6">
    <name type="scientific">Jiangella rhizosphaerae</name>
    <dbReference type="NCBI Taxonomy" id="2293569"/>
    <lineage>
        <taxon>Bacteria</taxon>
        <taxon>Bacillati</taxon>
        <taxon>Actinomycetota</taxon>
        <taxon>Actinomycetes</taxon>
        <taxon>Jiangellales</taxon>
        <taxon>Jiangellaceae</taxon>
        <taxon>Jiangella</taxon>
    </lineage>
</organism>
<evidence type="ECO:0000256" key="1">
    <source>
        <dbReference type="ARBA" id="ARBA00022679"/>
    </source>
</evidence>
<dbReference type="InterPro" id="IPR000182">
    <property type="entry name" value="GNAT_dom"/>
</dbReference>
<keyword evidence="1" id="KW-0808">Transferase</keyword>
<dbReference type="SMART" id="SM00347">
    <property type="entry name" value="HTH_MARR"/>
    <property type="match status" value="1"/>
</dbReference>
<evidence type="ECO:0000313" key="6">
    <source>
        <dbReference type="Proteomes" id="UP000284057"/>
    </source>
</evidence>
<evidence type="ECO:0000256" key="2">
    <source>
        <dbReference type="ARBA" id="ARBA00023315"/>
    </source>
</evidence>
<dbReference type="RefSeq" id="WP_119658318.1">
    <property type="nucleotide sequence ID" value="NZ_QUAL01000018.1"/>
</dbReference>